<name>A0A174KMD1_9BACE</name>
<comment type="catalytic activity">
    <reaction evidence="6 8">
        <text>a 2'-deoxyadenosine in DNA + S-adenosyl-L-methionine = an N(6)-methyl-2'-deoxyadenosine in DNA + S-adenosyl-L-homocysteine + H(+)</text>
        <dbReference type="Rhea" id="RHEA:15197"/>
        <dbReference type="Rhea" id="RHEA-COMP:12418"/>
        <dbReference type="Rhea" id="RHEA-COMP:12419"/>
        <dbReference type="ChEBI" id="CHEBI:15378"/>
        <dbReference type="ChEBI" id="CHEBI:57856"/>
        <dbReference type="ChEBI" id="CHEBI:59789"/>
        <dbReference type="ChEBI" id="CHEBI:90615"/>
        <dbReference type="ChEBI" id="CHEBI:90616"/>
        <dbReference type="EC" id="2.1.1.72"/>
    </reaction>
</comment>
<dbReference type="InterPro" id="IPR023095">
    <property type="entry name" value="Ade_MeTrfase_dom_2"/>
</dbReference>
<dbReference type="PRINTS" id="PR00505">
    <property type="entry name" value="D12N6MTFRASE"/>
</dbReference>
<dbReference type="REBASE" id="209489">
    <property type="entry name" value="M.Bfi8840ORF3500P"/>
</dbReference>
<organism evidence="9 10">
    <name type="scientific">Bacteroides finegoldii</name>
    <dbReference type="NCBI Taxonomy" id="338188"/>
    <lineage>
        <taxon>Bacteria</taxon>
        <taxon>Pseudomonadati</taxon>
        <taxon>Bacteroidota</taxon>
        <taxon>Bacteroidia</taxon>
        <taxon>Bacteroidales</taxon>
        <taxon>Bacteroidaceae</taxon>
        <taxon>Bacteroides</taxon>
    </lineage>
</organism>
<evidence type="ECO:0000313" key="9">
    <source>
        <dbReference type="EMBL" id="CUP10369.1"/>
    </source>
</evidence>
<dbReference type="PROSITE" id="PS00092">
    <property type="entry name" value="N6_MTASE"/>
    <property type="match status" value="1"/>
</dbReference>
<dbReference type="GO" id="GO:0009307">
    <property type="term" value="P:DNA restriction-modification system"/>
    <property type="evidence" value="ECO:0007669"/>
    <property type="project" value="InterPro"/>
</dbReference>
<dbReference type="InterPro" id="IPR002052">
    <property type="entry name" value="DNA_methylase_N6_adenine_CS"/>
</dbReference>
<dbReference type="Gene3D" id="1.10.1020.10">
    <property type="entry name" value="Adenine-specific Methyltransferase, Domain 2"/>
    <property type="match status" value="1"/>
</dbReference>
<feature type="binding site" evidence="7">
    <location>
        <position position="13"/>
    </location>
    <ligand>
        <name>S-adenosyl-L-methionine</name>
        <dbReference type="ChEBI" id="CHEBI:59789"/>
    </ligand>
</feature>
<dbReference type="PANTHER" id="PTHR30481">
    <property type="entry name" value="DNA ADENINE METHYLASE"/>
    <property type="match status" value="1"/>
</dbReference>
<dbReference type="InterPro" id="IPR012327">
    <property type="entry name" value="MeTrfase_D12"/>
</dbReference>
<feature type="binding site" evidence="7">
    <location>
        <position position="190"/>
    </location>
    <ligand>
        <name>S-adenosyl-L-methionine</name>
        <dbReference type="ChEBI" id="CHEBI:59789"/>
    </ligand>
</feature>
<evidence type="ECO:0000256" key="4">
    <source>
        <dbReference type="ARBA" id="ARBA00022679"/>
    </source>
</evidence>
<accession>A0A174KMD1</accession>
<evidence type="ECO:0000256" key="7">
    <source>
        <dbReference type="PIRSR" id="PIRSR000398-1"/>
    </source>
</evidence>
<keyword evidence="4 8" id="KW-0808">Transferase</keyword>
<dbReference type="GO" id="GO:1904047">
    <property type="term" value="F:S-adenosyl-L-methionine binding"/>
    <property type="evidence" value="ECO:0007669"/>
    <property type="project" value="TreeGrafter"/>
</dbReference>
<evidence type="ECO:0000256" key="5">
    <source>
        <dbReference type="ARBA" id="ARBA00022691"/>
    </source>
</evidence>
<dbReference type="EMBL" id="CYZH01000030">
    <property type="protein sequence ID" value="CUP10369.1"/>
    <property type="molecule type" value="Genomic_DNA"/>
</dbReference>
<dbReference type="PANTHER" id="PTHR30481:SF3">
    <property type="entry name" value="DNA ADENINE METHYLASE"/>
    <property type="match status" value="1"/>
</dbReference>
<dbReference type="GO" id="GO:0009007">
    <property type="term" value="F:site-specific DNA-methyltransferase (adenine-specific) activity"/>
    <property type="evidence" value="ECO:0007669"/>
    <property type="project" value="UniProtKB-UniRule"/>
</dbReference>
<dbReference type="InterPro" id="IPR029063">
    <property type="entry name" value="SAM-dependent_MTases_sf"/>
</dbReference>
<evidence type="ECO:0000256" key="6">
    <source>
        <dbReference type="ARBA" id="ARBA00047942"/>
    </source>
</evidence>
<evidence type="ECO:0000256" key="2">
    <source>
        <dbReference type="ARBA" id="ARBA00011900"/>
    </source>
</evidence>
<dbReference type="InterPro" id="IPR012263">
    <property type="entry name" value="M_m6A_EcoRV"/>
</dbReference>
<keyword evidence="3 8" id="KW-0489">Methyltransferase</keyword>
<comment type="similarity">
    <text evidence="1 8">Belongs to the N(4)/N(6)-methyltransferase family.</text>
</comment>
<dbReference type="SUPFAM" id="SSF53335">
    <property type="entry name" value="S-adenosyl-L-methionine-dependent methyltransferases"/>
    <property type="match status" value="1"/>
</dbReference>
<dbReference type="GO" id="GO:0043565">
    <property type="term" value="F:sequence-specific DNA binding"/>
    <property type="evidence" value="ECO:0007669"/>
    <property type="project" value="TreeGrafter"/>
</dbReference>
<evidence type="ECO:0000313" key="10">
    <source>
        <dbReference type="Proteomes" id="UP000095517"/>
    </source>
</evidence>
<proteinExistence type="inferred from homology"/>
<feature type="binding site" evidence="7">
    <location>
        <position position="17"/>
    </location>
    <ligand>
        <name>S-adenosyl-L-methionine</name>
        <dbReference type="ChEBI" id="CHEBI:59789"/>
    </ligand>
</feature>
<reference evidence="9 10" key="1">
    <citation type="submission" date="2015-09" db="EMBL/GenBank/DDBJ databases">
        <authorList>
            <consortium name="Pathogen Informatics"/>
        </authorList>
    </citation>
    <scope>NUCLEOTIDE SEQUENCE [LARGE SCALE GENOMIC DNA]</scope>
    <source>
        <strain evidence="9 10">2789STDY5608840</strain>
    </source>
</reference>
<dbReference type="AlphaFoldDB" id="A0A174KMD1"/>
<dbReference type="PIRSF" id="PIRSF000398">
    <property type="entry name" value="M_m6A_EcoRV"/>
    <property type="match status" value="1"/>
</dbReference>
<gene>
    <name evidence="9" type="primary">dpnM</name>
    <name evidence="9" type="ORF">ERS852397_03500</name>
</gene>
<dbReference type="Proteomes" id="UP000095517">
    <property type="component" value="Unassembled WGS sequence"/>
</dbReference>
<dbReference type="GO" id="GO:0006298">
    <property type="term" value="P:mismatch repair"/>
    <property type="evidence" value="ECO:0007669"/>
    <property type="project" value="TreeGrafter"/>
</dbReference>
<dbReference type="EC" id="2.1.1.72" evidence="2 8"/>
<sequence>MAKNKLVVPFLKWVGGKRQLISEIKELLPKRRRNLTYYEPFIGGGALLFDLQPKRAIINDYNEELINVYRIIRDYPYELIEDLKRHENTAEYFYKLRAIDRSPAFSNLTNIQRASRIIYLNKTCYNGLYRVNNAGEFNSPFGKYKNPNIVNAPVIKAVSKYLKTNDIQISHGDYESCLNNISPNSFVYLDPPYHPISDSSNFTGYIQGGWTEEDQVRLRNVCNCLTEKGVKFLLSNSSANFIKEIYKGYDIHIVKATRAINSDSKKRGQIDELLIRNYE</sequence>
<dbReference type="NCBIfam" id="TIGR00571">
    <property type="entry name" value="dam"/>
    <property type="match status" value="1"/>
</dbReference>
<evidence type="ECO:0000256" key="8">
    <source>
        <dbReference type="RuleBase" id="RU361257"/>
    </source>
</evidence>
<feature type="binding site" evidence="7">
    <location>
        <position position="60"/>
    </location>
    <ligand>
        <name>S-adenosyl-L-methionine</name>
        <dbReference type="ChEBI" id="CHEBI:59789"/>
    </ligand>
</feature>
<evidence type="ECO:0000256" key="3">
    <source>
        <dbReference type="ARBA" id="ARBA00022603"/>
    </source>
</evidence>
<dbReference type="RefSeq" id="WP_055279782.1">
    <property type="nucleotide sequence ID" value="NZ_CABIXA010000030.1"/>
</dbReference>
<dbReference type="GO" id="GO:0032259">
    <property type="term" value="P:methylation"/>
    <property type="evidence" value="ECO:0007669"/>
    <property type="project" value="UniProtKB-KW"/>
</dbReference>
<evidence type="ECO:0000256" key="1">
    <source>
        <dbReference type="ARBA" id="ARBA00006594"/>
    </source>
</evidence>
<keyword evidence="5 8" id="KW-0949">S-adenosyl-L-methionine</keyword>
<dbReference type="Pfam" id="PF02086">
    <property type="entry name" value="MethyltransfD12"/>
    <property type="match status" value="1"/>
</dbReference>
<dbReference type="Gene3D" id="3.40.50.150">
    <property type="entry name" value="Vaccinia Virus protein VP39"/>
    <property type="match status" value="1"/>
</dbReference>
<protein>
    <recommendedName>
        <fullName evidence="2 8">Site-specific DNA-methyltransferase (adenine-specific)</fullName>
        <ecNumber evidence="2 8">2.1.1.72</ecNumber>
    </recommendedName>
</protein>